<organism evidence="2 3">
    <name type="scientific">Nocardia vulneris</name>
    <dbReference type="NCBI Taxonomy" id="1141657"/>
    <lineage>
        <taxon>Bacteria</taxon>
        <taxon>Bacillati</taxon>
        <taxon>Actinomycetota</taxon>
        <taxon>Actinomycetes</taxon>
        <taxon>Mycobacteriales</taxon>
        <taxon>Nocardiaceae</taxon>
        <taxon>Nocardia</taxon>
    </lineage>
</organism>
<evidence type="ECO:0008006" key="4">
    <source>
        <dbReference type="Google" id="ProtNLM"/>
    </source>
</evidence>
<reference evidence="2 3" key="1">
    <citation type="journal article" date="2014" name="Int. J. Syst. Evol. Microbiol.">
        <title>Nocardia vulneris sp. nov., isolated from wounds of human patients in North America.</title>
        <authorList>
            <person name="Lasker B.A."/>
            <person name="Bell M."/>
            <person name="Klenk H.P."/>
            <person name="Sproer C."/>
            <person name="Schumann C."/>
            <person name="Schumann P."/>
            <person name="Brown J.M."/>
        </authorList>
    </citation>
    <scope>NUCLEOTIDE SEQUENCE [LARGE SCALE GENOMIC DNA]</scope>
    <source>
        <strain evidence="2 3">W9851</strain>
    </source>
</reference>
<feature type="transmembrane region" description="Helical" evidence="1">
    <location>
        <begin position="38"/>
        <end position="58"/>
    </location>
</feature>
<name>A0ABR4Z6Y3_9NOCA</name>
<evidence type="ECO:0000313" key="2">
    <source>
        <dbReference type="EMBL" id="KIA61073.1"/>
    </source>
</evidence>
<proteinExistence type="predicted"/>
<dbReference type="RefSeq" id="WP_043678389.1">
    <property type="nucleotide sequence ID" value="NZ_BDCI01000029.1"/>
</dbReference>
<gene>
    <name evidence="2" type="ORF">FG87_33105</name>
</gene>
<evidence type="ECO:0000256" key="1">
    <source>
        <dbReference type="SAM" id="Phobius"/>
    </source>
</evidence>
<keyword evidence="1" id="KW-0812">Transmembrane</keyword>
<keyword evidence="3" id="KW-1185">Reference proteome</keyword>
<comment type="caution">
    <text evidence="2">The sequence shown here is derived from an EMBL/GenBank/DDBJ whole genome shotgun (WGS) entry which is preliminary data.</text>
</comment>
<sequence>MGYGKASMEAETERAVGIEYGRPRSVVDAPVWPRVRNILILAGDVVGVVVLIVAVALIGSHGTALDFMTVFTDR</sequence>
<keyword evidence="1" id="KW-0472">Membrane</keyword>
<dbReference type="EMBL" id="JNFP01000052">
    <property type="protein sequence ID" value="KIA61073.1"/>
    <property type="molecule type" value="Genomic_DNA"/>
</dbReference>
<accession>A0ABR4Z6Y3</accession>
<evidence type="ECO:0000313" key="3">
    <source>
        <dbReference type="Proteomes" id="UP000031364"/>
    </source>
</evidence>
<protein>
    <recommendedName>
        <fullName evidence="4">RDD domain-containing protein</fullName>
    </recommendedName>
</protein>
<keyword evidence="1" id="KW-1133">Transmembrane helix</keyword>
<dbReference type="Proteomes" id="UP000031364">
    <property type="component" value="Unassembled WGS sequence"/>
</dbReference>